<accession>A0A8C4PYN0</accession>
<feature type="region of interest" description="Disordered" evidence="2">
    <location>
        <begin position="1"/>
        <end position="25"/>
    </location>
</feature>
<keyword evidence="5" id="KW-1185">Reference proteome</keyword>
<evidence type="ECO:0000259" key="3">
    <source>
        <dbReference type="PROSITE" id="PS51156"/>
    </source>
</evidence>
<evidence type="ECO:0000256" key="1">
    <source>
        <dbReference type="ARBA" id="ARBA00023242"/>
    </source>
</evidence>
<sequence length="228" mass="25429">MTEPETMASSPAQRSKPPGALSPKSAFSPTACFVSLGEPVQCHTKFVTMKDPESPARCTATWHTPTLENDIPFDELMNFYGYESEMPVGDWDWDTDSAVSFTNNDGVRHFSQRSTPSILGSPRCSRIMSPSHTRGWNDSLSDSDDESWLPRGRKKVLVGPRYQADIPDILTPDQEDEKLSCKSAALLWRFGCVSEADVEAYLREATAPSCLPLRHTSPVRDDERVRSQ</sequence>
<keyword evidence="1" id="KW-0539">Nucleus</keyword>
<dbReference type="Ensembl" id="ENSEBUT00000006534.1">
    <property type="protein sequence ID" value="ENSEBUP00000006085.1"/>
    <property type="gene ID" value="ENSEBUG00000004056.1"/>
</dbReference>
<dbReference type="Pfam" id="PF01448">
    <property type="entry name" value="ELM2"/>
    <property type="match status" value="1"/>
</dbReference>
<organism evidence="4 5">
    <name type="scientific">Eptatretus burgeri</name>
    <name type="common">Inshore hagfish</name>
    <dbReference type="NCBI Taxonomy" id="7764"/>
    <lineage>
        <taxon>Eukaryota</taxon>
        <taxon>Metazoa</taxon>
        <taxon>Chordata</taxon>
        <taxon>Craniata</taxon>
        <taxon>Vertebrata</taxon>
        <taxon>Cyclostomata</taxon>
        <taxon>Myxini</taxon>
        <taxon>Myxiniformes</taxon>
        <taxon>Myxinidae</taxon>
        <taxon>Eptatretinae</taxon>
        <taxon>Eptatretus</taxon>
    </lineage>
</organism>
<reference evidence="4" key="1">
    <citation type="submission" date="2025-08" db="UniProtKB">
        <authorList>
            <consortium name="Ensembl"/>
        </authorList>
    </citation>
    <scope>IDENTIFICATION</scope>
</reference>
<dbReference type="PROSITE" id="PS51156">
    <property type="entry name" value="ELM2"/>
    <property type="match status" value="1"/>
</dbReference>
<evidence type="ECO:0000256" key="2">
    <source>
        <dbReference type="SAM" id="MobiDB-lite"/>
    </source>
</evidence>
<dbReference type="Proteomes" id="UP000694388">
    <property type="component" value="Unplaced"/>
</dbReference>
<evidence type="ECO:0000313" key="4">
    <source>
        <dbReference type="Ensembl" id="ENSEBUP00000006085.1"/>
    </source>
</evidence>
<dbReference type="SMART" id="SM01189">
    <property type="entry name" value="ELM2"/>
    <property type="match status" value="1"/>
</dbReference>
<protein>
    <recommendedName>
        <fullName evidence="3">ELM2 domain-containing protein</fullName>
    </recommendedName>
</protein>
<proteinExistence type="predicted"/>
<evidence type="ECO:0000313" key="5">
    <source>
        <dbReference type="Proteomes" id="UP000694388"/>
    </source>
</evidence>
<dbReference type="Gene3D" id="4.10.1240.50">
    <property type="match status" value="1"/>
</dbReference>
<reference evidence="4" key="2">
    <citation type="submission" date="2025-09" db="UniProtKB">
        <authorList>
            <consortium name="Ensembl"/>
        </authorList>
    </citation>
    <scope>IDENTIFICATION</scope>
</reference>
<name>A0A8C4PYN0_EPTBU</name>
<dbReference type="InterPro" id="IPR000949">
    <property type="entry name" value="ELM2_dom"/>
</dbReference>
<feature type="domain" description="ELM2" evidence="3">
    <location>
        <begin position="154"/>
        <end position="228"/>
    </location>
</feature>
<dbReference type="AlphaFoldDB" id="A0A8C4PYN0"/>